<proteinExistence type="predicted"/>
<feature type="compositionally biased region" description="Basic and acidic residues" evidence="1">
    <location>
        <begin position="46"/>
        <end position="60"/>
    </location>
</feature>
<organism evidence="2 3">
    <name type="scientific">Drechslerella dactyloides</name>
    <name type="common">Nematode-trapping fungus</name>
    <name type="synonym">Arthrobotrys dactyloides</name>
    <dbReference type="NCBI Taxonomy" id="74499"/>
    <lineage>
        <taxon>Eukaryota</taxon>
        <taxon>Fungi</taxon>
        <taxon>Dikarya</taxon>
        <taxon>Ascomycota</taxon>
        <taxon>Pezizomycotina</taxon>
        <taxon>Orbiliomycetes</taxon>
        <taxon>Orbiliales</taxon>
        <taxon>Orbiliaceae</taxon>
        <taxon>Drechslerella</taxon>
    </lineage>
</organism>
<protein>
    <submittedName>
        <fullName evidence="2">Uncharacterized protein</fullName>
    </submittedName>
</protein>
<dbReference type="AlphaFoldDB" id="A0AAD6J6H2"/>
<accession>A0AAD6J6H2</accession>
<evidence type="ECO:0000313" key="3">
    <source>
        <dbReference type="Proteomes" id="UP001221413"/>
    </source>
</evidence>
<dbReference type="EMBL" id="JAQGDS010000001">
    <property type="protein sequence ID" value="KAJ6264782.1"/>
    <property type="molecule type" value="Genomic_DNA"/>
</dbReference>
<evidence type="ECO:0000313" key="2">
    <source>
        <dbReference type="EMBL" id="KAJ6264782.1"/>
    </source>
</evidence>
<name>A0AAD6J6H2_DREDA</name>
<evidence type="ECO:0000256" key="1">
    <source>
        <dbReference type="SAM" id="MobiDB-lite"/>
    </source>
</evidence>
<dbReference type="Proteomes" id="UP001221413">
    <property type="component" value="Unassembled WGS sequence"/>
</dbReference>
<comment type="caution">
    <text evidence="2">The sequence shown here is derived from an EMBL/GenBank/DDBJ whole genome shotgun (WGS) entry which is preliminary data.</text>
</comment>
<sequence>MRLLFWTEAAAGPARLGRVATWQAGAAQTLRESESPSSPSPVGSAKWEEEHGRTPGEVHE</sequence>
<reference evidence="2" key="1">
    <citation type="submission" date="2023-01" db="EMBL/GenBank/DDBJ databases">
        <title>The chitinases involved in constricting ring structure development in the nematode-trapping fungus Drechslerella dactyloides.</title>
        <authorList>
            <person name="Wang R."/>
            <person name="Zhang L."/>
            <person name="Tang P."/>
            <person name="Li S."/>
            <person name="Liang L."/>
        </authorList>
    </citation>
    <scope>NUCLEOTIDE SEQUENCE</scope>
    <source>
        <strain evidence="2">YMF1.00031</strain>
    </source>
</reference>
<keyword evidence="3" id="KW-1185">Reference proteome</keyword>
<feature type="region of interest" description="Disordered" evidence="1">
    <location>
        <begin position="27"/>
        <end position="60"/>
    </location>
</feature>
<gene>
    <name evidence="2" type="ORF">Dda_0934</name>
</gene>